<evidence type="ECO:0000313" key="3">
    <source>
        <dbReference type="Proteomes" id="UP000521943"/>
    </source>
</evidence>
<evidence type="ECO:0008006" key="4">
    <source>
        <dbReference type="Google" id="ProtNLM"/>
    </source>
</evidence>
<dbReference type="OrthoDB" id="3203373at2759"/>
<accession>A0A8H6I3X7</accession>
<dbReference type="Proteomes" id="UP000521943">
    <property type="component" value="Unassembled WGS sequence"/>
</dbReference>
<evidence type="ECO:0000313" key="2">
    <source>
        <dbReference type="EMBL" id="KAF6758261.1"/>
    </source>
</evidence>
<gene>
    <name evidence="2" type="ORF">DFP72DRAFT_189753</name>
</gene>
<protein>
    <recommendedName>
        <fullName evidence="4">F-box domain-containing protein</fullName>
    </recommendedName>
</protein>
<comment type="caution">
    <text evidence="2">The sequence shown here is derived from an EMBL/GenBank/DDBJ whole genome shotgun (WGS) entry which is preliminary data.</text>
</comment>
<feature type="coiled-coil region" evidence="1">
    <location>
        <begin position="1"/>
        <end position="32"/>
    </location>
</feature>
<sequence>MDDTLDELASQRAELAQEQETLAAQLAKVNRKLAGATRKLGHIHNTRINDISVLPAEMLVIIFESLHRSQNLNPIQNHTPGLATEEHATPRIRSVQGRDPPENWKTPPTNVGHRTEVILSHVCNKWRVIALQAPSLWSVFSTYQDAAWNAVIISETKRLRTYLRRSGKHDLKLYFRLQRVVQPPTEADAMFWTLVKGLLNIALGHIGRWKHFTIFAPGQGPGVWDVALTLRHAMARLHAPKLERLVVMLAPSTLAMGRLTVEGGGWDAQILLGDGGESQGDPFLCPSLKHLKLDRASLVGLRPPLRHITQLILEYGNMPIDPDPSFLIDWDVLLIEILRLPNLEAFSLCDELMRMDTYPSGGTDWEKYGVDMPKLKHLRLSQLEDSESDALEMYSSLNFLIRYMTAPLLETLTLQAFNVDSLPWDLEPEEWLAPSYVFPSLHSLTLIDFKVSNGESEDLTPCAVFRQLAKLTSKAHNLVLSYSSQHLNATSVITMLLQLSPWNDEQVPVGELWPAAQDVTLHFQPDLPVNGNGIVMRDYPWWRGFFGQWKHTLVLRIPGECLSWVPLSRGGGIPAPEPSQDGTYSWVHHIAPNGLSVLIFPICHITFPRTQPWPPGSGILASDMHMDEHASDPFNVDLIDRCLHHANLFADMISSLRSLSIT</sequence>
<evidence type="ECO:0000256" key="1">
    <source>
        <dbReference type="SAM" id="Coils"/>
    </source>
</evidence>
<name>A0A8H6I3X7_9AGAR</name>
<reference evidence="2 3" key="1">
    <citation type="submission" date="2020-07" db="EMBL/GenBank/DDBJ databases">
        <title>Comparative genomics of pyrophilous fungi reveals a link between fire events and developmental genes.</title>
        <authorList>
            <consortium name="DOE Joint Genome Institute"/>
            <person name="Steindorff A.S."/>
            <person name="Carver A."/>
            <person name="Calhoun S."/>
            <person name="Stillman K."/>
            <person name="Liu H."/>
            <person name="Lipzen A."/>
            <person name="Pangilinan J."/>
            <person name="Labutti K."/>
            <person name="Bruns T.D."/>
            <person name="Grigoriev I.V."/>
        </authorList>
    </citation>
    <scope>NUCLEOTIDE SEQUENCE [LARGE SCALE GENOMIC DNA]</scope>
    <source>
        <strain evidence="2 3">CBS 144469</strain>
    </source>
</reference>
<keyword evidence="3" id="KW-1185">Reference proteome</keyword>
<keyword evidence="1" id="KW-0175">Coiled coil</keyword>
<organism evidence="2 3">
    <name type="scientific">Ephemerocybe angulata</name>
    <dbReference type="NCBI Taxonomy" id="980116"/>
    <lineage>
        <taxon>Eukaryota</taxon>
        <taxon>Fungi</taxon>
        <taxon>Dikarya</taxon>
        <taxon>Basidiomycota</taxon>
        <taxon>Agaricomycotina</taxon>
        <taxon>Agaricomycetes</taxon>
        <taxon>Agaricomycetidae</taxon>
        <taxon>Agaricales</taxon>
        <taxon>Agaricineae</taxon>
        <taxon>Psathyrellaceae</taxon>
        <taxon>Ephemerocybe</taxon>
    </lineage>
</organism>
<proteinExistence type="predicted"/>
<dbReference type="AlphaFoldDB" id="A0A8H6I3X7"/>
<dbReference type="EMBL" id="JACGCI010000019">
    <property type="protein sequence ID" value="KAF6758261.1"/>
    <property type="molecule type" value="Genomic_DNA"/>
</dbReference>